<evidence type="ECO:0000256" key="2">
    <source>
        <dbReference type="ARBA" id="ARBA00022448"/>
    </source>
</evidence>
<evidence type="ECO:0000256" key="1">
    <source>
        <dbReference type="ARBA" id="ARBA00008520"/>
    </source>
</evidence>
<evidence type="ECO:0000313" key="6">
    <source>
        <dbReference type="EMBL" id="QTL99420.1"/>
    </source>
</evidence>
<dbReference type="AlphaFoldDB" id="A0A8A7KDT1"/>
<keyword evidence="2 5" id="KW-0813">Transport</keyword>
<dbReference type="InterPro" id="IPR006060">
    <property type="entry name" value="Maltose/Cyclodextrin-bd"/>
</dbReference>
<sequence>MKRVVMLLVLMVLVLGLSFNVEATKLVVWESSGTEEEFVKLVGEKYTEETGVEIEVVAIDQLSQSDKLALDGPAGKGADIVAWPNDAIGKTVEQGLLWPLPKDKLNFDGYTESAVRAVRYKGKLYGLPYAMETVAIIYNKDLIPEIPATFDEFLEKVLELNKPNEQQYGFMGQIWKLYHIFGFISAYGGYVFKETENGLDVNDIGLATEGAIKAVKLIKTFRTSGLMPEGITDDIFDGLFQEGKLAAQISGPWAFGNYKEADINYGIAPFPKLDNGEYPHTLIGVKAYYISAFSEQKEEALKFIKWLTNKENSFKHYQEAAIIPTRDDVISLPEFQENEDLRAFAIQARRGIPMPNIPEMMQVWDPVENTLPFIFKGQVSPEEVLPIMVEQIKENIEQMKQ</sequence>
<dbReference type="InterPro" id="IPR006059">
    <property type="entry name" value="SBP"/>
</dbReference>
<dbReference type="SUPFAM" id="SSF53850">
    <property type="entry name" value="Periplasmic binding protein-like II"/>
    <property type="match status" value="1"/>
</dbReference>
<dbReference type="GO" id="GO:0042956">
    <property type="term" value="P:maltodextrin transmembrane transport"/>
    <property type="evidence" value="ECO:0007669"/>
    <property type="project" value="TreeGrafter"/>
</dbReference>
<keyword evidence="5" id="KW-0472">Membrane</keyword>
<dbReference type="GO" id="GO:0055052">
    <property type="term" value="C:ATP-binding cassette (ABC) transporter complex, substrate-binding subunit-containing"/>
    <property type="evidence" value="ECO:0007669"/>
    <property type="project" value="TreeGrafter"/>
</dbReference>
<name>A0A8A7KDT1_9FIRM</name>
<dbReference type="Pfam" id="PF13416">
    <property type="entry name" value="SBP_bac_8"/>
    <property type="match status" value="1"/>
</dbReference>
<proteinExistence type="inferred from homology"/>
<dbReference type="KEGG" id="ifn:GM661_16370"/>
<dbReference type="EMBL" id="CP046640">
    <property type="protein sequence ID" value="QTL99420.1"/>
    <property type="molecule type" value="Genomic_DNA"/>
</dbReference>
<keyword evidence="4" id="KW-0732">Signal</keyword>
<dbReference type="RefSeq" id="WP_230867769.1">
    <property type="nucleotide sequence ID" value="NZ_CP046640.1"/>
</dbReference>
<dbReference type="PRINTS" id="PR00181">
    <property type="entry name" value="MALTOSEBP"/>
</dbReference>
<evidence type="ECO:0000256" key="3">
    <source>
        <dbReference type="ARBA" id="ARBA00022597"/>
    </source>
</evidence>
<keyword evidence="3 5" id="KW-0762">Sugar transport</keyword>
<dbReference type="Proteomes" id="UP000665020">
    <property type="component" value="Chromosome"/>
</dbReference>
<dbReference type="Gene3D" id="3.40.190.10">
    <property type="entry name" value="Periplasmic binding protein-like II"/>
    <property type="match status" value="2"/>
</dbReference>
<reference evidence="6" key="1">
    <citation type="submission" date="2019-12" db="EMBL/GenBank/DDBJ databases">
        <authorList>
            <person name="zhang j."/>
            <person name="sun C.M."/>
        </authorList>
    </citation>
    <scope>NUCLEOTIDE SEQUENCE</scope>
    <source>
        <strain evidence="6">NS-1</strain>
    </source>
</reference>
<dbReference type="GO" id="GO:0015768">
    <property type="term" value="P:maltose transport"/>
    <property type="evidence" value="ECO:0007669"/>
    <property type="project" value="TreeGrafter"/>
</dbReference>
<dbReference type="PANTHER" id="PTHR30061">
    <property type="entry name" value="MALTOSE-BINDING PERIPLASMIC PROTEIN"/>
    <property type="match status" value="1"/>
</dbReference>
<dbReference type="PANTHER" id="PTHR30061:SF50">
    <property type="entry name" value="MALTOSE_MALTODEXTRIN-BINDING PERIPLASMIC PROTEIN"/>
    <property type="match status" value="1"/>
</dbReference>
<dbReference type="GO" id="GO:1901982">
    <property type="term" value="F:maltose binding"/>
    <property type="evidence" value="ECO:0007669"/>
    <property type="project" value="TreeGrafter"/>
</dbReference>
<keyword evidence="5" id="KW-1003">Cell membrane</keyword>
<evidence type="ECO:0000313" key="7">
    <source>
        <dbReference type="Proteomes" id="UP000665020"/>
    </source>
</evidence>
<protein>
    <recommendedName>
        <fullName evidence="5">Maltodextrin-binding protein</fullName>
    </recommendedName>
</protein>
<organism evidence="6 7">
    <name type="scientific">Iocasia fonsfrigidae</name>
    <dbReference type="NCBI Taxonomy" id="2682810"/>
    <lineage>
        <taxon>Bacteria</taxon>
        <taxon>Bacillati</taxon>
        <taxon>Bacillota</taxon>
        <taxon>Clostridia</taxon>
        <taxon>Halanaerobiales</taxon>
        <taxon>Halanaerobiaceae</taxon>
        <taxon>Iocasia</taxon>
    </lineage>
</organism>
<dbReference type="GO" id="GO:0015144">
    <property type="term" value="F:carbohydrate transmembrane transporter activity"/>
    <property type="evidence" value="ECO:0007669"/>
    <property type="project" value="InterPro"/>
</dbReference>
<accession>A0A8A7KDT1</accession>
<keyword evidence="7" id="KW-1185">Reference proteome</keyword>
<evidence type="ECO:0000256" key="4">
    <source>
        <dbReference type="ARBA" id="ARBA00022729"/>
    </source>
</evidence>
<gene>
    <name evidence="6" type="ORF">GM661_16370</name>
</gene>
<keyword evidence="5" id="KW-0449">Lipoprotein</keyword>
<evidence type="ECO:0000256" key="5">
    <source>
        <dbReference type="RuleBase" id="RU365005"/>
    </source>
</evidence>
<comment type="similarity">
    <text evidence="1 5">Belongs to the bacterial solute-binding protein 1 family.</text>
</comment>
<comment type="subcellular location">
    <subcellularLocation>
        <location evidence="5">Cell membrane</location>
        <topology evidence="5">Lipid-anchor</topology>
    </subcellularLocation>
</comment>